<gene>
    <name evidence="2" type="ORF">FIBSPDRAFT_898077</name>
</gene>
<feature type="region of interest" description="Disordered" evidence="1">
    <location>
        <begin position="196"/>
        <end position="218"/>
    </location>
</feature>
<proteinExistence type="predicted"/>
<evidence type="ECO:0000256" key="1">
    <source>
        <dbReference type="SAM" id="MobiDB-lite"/>
    </source>
</evidence>
<dbReference type="EMBL" id="KV417645">
    <property type="protein sequence ID" value="KZP12572.1"/>
    <property type="molecule type" value="Genomic_DNA"/>
</dbReference>
<evidence type="ECO:0000313" key="2">
    <source>
        <dbReference type="EMBL" id="KZP12572.1"/>
    </source>
</evidence>
<accession>A0A166BES6</accession>
<reference evidence="2 3" key="1">
    <citation type="journal article" date="2016" name="Mol. Biol. Evol.">
        <title>Comparative Genomics of Early-Diverging Mushroom-Forming Fungi Provides Insights into the Origins of Lignocellulose Decay Capabilities.</title>
        <authorList>
            <person name="Nagy L.G."/>
            <person name="Riley R."/>
            <person name="Tritt A."/>
            <person name="Adam C."/>
            <person name="Daum C."/>
            <person name="Floudas D."/>
            <person name="Sun H."/>
            <person name="Yadav J.S."/>
            <person name="Pangilinan J."/>
            <person name="Larsson K.H."/>
            <person name="Matsuura K."/>
            <person name="Barry K."/>
            <person name="Labutti K."/>
            <person name="Kuo R."/>
            <person name="Ohm R.A."/>
            <person name="Bhattacharya S.S."/>
            <person name="Shirouzu T."/>
            <person name="Yoshinaga Y."/>
            <person name="Martin F.M."/>
            <person name="Grigoriev I.V."/>
            <person name="Hibbett D.S."/>
        </authorList>
    </citation>
    <scope>NUCLEOTIDE SEQUENCE [LARGE SCALE GENOMIC DNA]</scope>
    <source>
        <strain evidence="2 3">CBS 109695</strain>
    </source>
</reference>
<evidence type="ECO:0000313" key="3">
    <source>
        <dbReference type="Proteomes" id="UP000076532"/>
    </source>
</evidence>
<name>A0A166BES6_9AGAM</name>
<dbReference type="AlphaFoldDB" id="A0A166BES6"/>
<dbReference type="Proteomes" id="UP000076532">
    <property type="component" value="Unassembled WGS sequence"/>
</dbReference>
<protein>
    <submittedName>
        <fullName evidence="2">Uncharacterized protein</fullName>
    </submittedName>
</protein>
<sequence>MTGLSKALTRKQRTPLRLSVSTEWQGVDLRAGNDAKINRVWFLSIRHQRRIRVHAHQTSTSLPTLKLVPTEWQGANLRGENDAKIVRALEPAHGFRGRSDTGGRARKKTDGGRVCQWRWRRRDDDSYTIKKKASAGKSSIRGANMGGAAAPLSGGHAGVHGGGLFRTARKDLATACYLHVMPVFVIADATLLDSARPKSSNRRDDGDSGLAESNAWAD</sequence>
<keyword evidence="3" id="KW-1185">Reference proteome</keyword>
<organism evidence="2 3">
    <name type="scientific">Athelia psychrophila</name>
    <dbReference type="NCBI Taxonomy" id="1759441"/>
    <lineage>
        <taxon>Eukaryota</taxon>
        <taxon>Fungi</taxon>
        <taxon>Dikarya</taxon>
        <taxon>Basidiomycota</taxon>
        <taxon>Agaricomycotina</taxon>
        <taxon>Agaricomycetes</taxon>
        <taxon>Agaricomycetidae</taxon>
        <taxon>Atheliales</taxon>
        <taxon>Atheliaceae</taxon>
        <taxon>Athelia</taxon>
    </lineage>
</organism>